<name>A0A9Q1Q8S9_9CARY</name>
<proteinExistence type="predicted"/>
<gene>
    <name evidence="2" type="ORF">Cgig2_016051</name>
</gene>
<protein>
    <submittedName>
        <fullName evidence="2">Uncharacterized protein</fullName>
    </submittedName>
</protein>
<sequence>MSLSLWDLYKLGGPPINGKIYDEAVPNRDALYRHHHDNQRLIQPACRYLFTAYSRLENARNRGVCTERWIDFWCKRQVKHGSFPRRRSSSKSRPISTHYVLDPAPVGPLMVHDSGFGGVKSFKDALRRIHEETIADLVHSDVVEPFAISYKFMTKKDQDWWSKVTISDLKANSAGHDPSESKKNRRGNTSKDGFDFEDQDSDDSLYFLNFGLWNPMTLETITFPLLEDLLDLDDDVRSLPSHQARPPPHQARSPPLNSTLSTMATAELEVLGVGVLAQGVVEVKRSAKVCQARGKYAEVTCKKCV</sequence>
<evidence type="ECO:0000313" key="2">
    <source>
        <dbReference type="EMBL" id="KAJ8432421.1"/>
    </source>
</evidence>
<evidence type="ECO:0000256" key="1">
    <source>
        <dbReference type="SAM" id="MobiDB-lite"/>
    </source>
</evidence>
<organism evidence="2 3">
    <name type="scientific">Carnegiea gigantea</name>
    <dbReference type="NCBI Taxonomy" id="171969"/>
    <lineage>
        <taxon>Eukaryota</taxon>
        <taxon>Viridiplantae</taxon>
        <taxon>Streptophyta</taxon>
        <taxon>Embryophyta</taxon>
        <taxon>Tracheophyta</taxon>
        <taxon>Spermatophyta</taxon>
        <taxon>Magnoliopsida</taxon>
        <taxon>eudicotyledons</taxon>
        <taxon>Gunneridae</taxon>
        <taxon>Pentapetalae</taxon>
        <taxon>Caryophyllales</taxon>
        <taxon>Cactineae</taxon>
        <taxon>Cactaceae</taxon>
        <taxon>Cactoideae</taxon>
        <taxon>Echinocereeae</taxon>
        <taxon>Carnegiea</taxon>
    </lineage>
</organism>
<keyword evidence="3" id="KW-1185">Reference proteome</keyword>
<feature type="region of interest" description="Disordered" evidence="1">
    <location>
        <begin position="171"/>
        <end position="196"/>
    </location>
</feature>
<dbReference type="Proteomes" id="UP001153076">
    <property type="component" value="Unassembled WGS sequence"/>
</dbReference>
<accession>A0A9Q1Q8S9</accession>
<reference evidence="2" key="1">
    <citation type="submission" date="2022-04" db="EMBL/GenBank/DDBJ databases">
        <title>Carnegiea gigantea Genome sequencing and assembly v2.</title>
        <authorList>
            <person name="Copetti D."/>
            <person name="Sanderson M.J."/>
            <person name="Burquez A."/>
            <person name="Wojciechowski M.F."/>
        </authorList>
    </citation>
    <scope>NUCLEOTIDE SEQUENCE</scope>
    <source>
        <strain evidence="2">SGP5-SGP5p</strain>
        <tissue evidence="2">Aerial part</tissue>
    </source>
</reference>
<dbReference type="AlphaFoldDB" id="A0A9Q1Q8S9"/>
<evidence type="ECO:0000313" key="3">
    <source>
        <dbReference type="Proteomes" id="UP001153076"/>
    </source>
</evidence>
<dbReference type="OrthoDB" id="1244514at2759"/>
<comment type="caution">
    <text evidence="2">The sequence shown here is derived from an EMBL/GenBank/DDBJ whole genome shotgun (WGS) entry which is preliminary data.</text>
</comment>
<dbReference type="EMBL" id="JAKOGI010000607">
    <property type="protein sequence ID" value="KAJ8432421.1"/>
    <property type="molecule type" value="Genomic_DNA"/>
</dbReference>